<evidence type="ECO:0000313" key="7">
    <source>
        <dbReference type="Proteomes" id="UP001437256"/>
    </source>
</evidence>
<name>A0ABR3A9R5_9AGAR</name>
<keyword evidence="2" id="KW-0539">Nucleus</keyword>
<comment type="caution">
    <text evidence="6">The sequence shown here is derived from an EMBL/GenBank/DDBJ whole genome shotgun (WGS) entry which is preliminary data.</text>
</comment>
<evidence type="ECO:0000256" key="2">
    <source>
        <dbReference type="ARBA" id="ARBA00023242"/>
    </source>
</evidence>
<dbReference type="PANTHER" id="PTHR23318">
    <property type="entry name" value="ATP SYNTHASE GAMMA-RELATED"/>
    <property type="match status" value="1"/>
</dbReference>
<feature type="compositionally biased region" description="Low complexity" evidence="3">
    <location>
        <begin position="491"/>
        <end position="501"/>
    </location>
</feature>
<organism evidence="6 7">
    <name type="scientific">Marasmius tenuissimus</name>
    <dbReference type="NCBI Taxonomy" id="585030"/>
    <lineage>
        <taxon>Eukaryota</taxon>
        <taxon>Fungi</taxon>
        <taxon>Dikarya</taxon>
        <taxon>Basidiomycota</taxon>
        <taxon>Agaricomycotina</taxon>
        <taxon>Agaricomycetes</taxon>
        <taxon>Agaricomycetidae</taxon>
        <taxon>Agaricales</taxon>
        <taxon>Marasmiineae</taxon>
        <taxon>Marasmiaceae</taxon>
        <taxon>Marasmius</taxon>
    </lineage>
</organism>
<feature type="region of interest" description="Disordered" evidence="3">
    <location>
        <begin position="1"/>
        <end position="52"/>
    </location>
</feature>
<dbReference type="Proteomes" id="UP001437256">
    <property type="component" value="Unassembled WGS sequence"/>
</dbReference>
<comment type="subcellular location">
    <subcellularLocation>
        <location evidence="1">Nucleus</location>
    </subcellularLocation>
</comment>
<proteinExistence type="predicted"/>
<gene>
    <name evidence="6" type="primary">PSY2</name>
    <name evidence="6" type="ORF">AAF712_002598</name>
</gene>
<dbReference type="EMBL" id="JBBXMP010000008">
    <property type="protein sequence ID" value="KAL0070111.1"/>
    <property type="molecule type" value="Genomic_DNA"/>
</dbReference>
<dbReference type="Gene3D" id="2.30.29.30">
    <property type="entry name" value="Pleckstrin-homology domain (PH domain)/Phosphotyrosine-binding domain (PTB)"/>
    <property type="match status" value="1"/>
</dbReference>
<evidence type="ECO:0000256" key="1">
    <source>
        <dbReference type="ARBA" id="ARBA00004123"/>
    </source>
</evidence>
<evidence type="ECO:0000259" key="4">
    <source>
        <dbReference type="Pfam" id="PF04802"/>
    </source>
</evidence>
<feature type="domain" description="Serine/threonine-protein phosphatase 4 regulatory subunit 3-like central" evidence="4">
    <location>
        <begin position="286"/>
        <end position="874"/>
    </location>
</feature>
<feature type="compositionally biased region" description="Pro residues" evidence="3">
    <location>
        <begin position="518"/>
        <end position="529"/>
    </location>
</feature>
<feature type="region of interest" description="Disordered" evidence="3">
    <location>
        <begin position="977"/>
        <end position="1169"/>
    </location>
</feature>
<dbReference type="InterPro" id="IPR051137">
    <property type="entry name" value="PP4R3-like"/>
</dbReference>
<feature type="compositionally biased region" description="Basic and acidic residues" evidence="3">
    <location>
        <begin position="1093"/>
        <end position="1112"/>
    </location>
</feature>
<protein>
    <submittedName>
        <fullName evidence="6">Platinum sensitivity protein</fullName>
    </submittedName>
</protein>
<keyword evidence="7" id="KW-1185">Reference proteome</keyword>
<feature type="compositionally biased region" description="Low complexity" evidence="3">
    <location>
        <begin position="196"/>
        <end position="206"/>
    </location>
</feature>
<feature type="region of interest" description="Disordered" evidence="3">
    <location>
        <begin position="922"/>
        <end position="963"/>
    </location>
</feature>
<feature type="domain" description="PP4R3 EVH1-like" evidence="5">
    <location>
        <begin position="81"/>
        <end position="183"/>
    </location>
</feature>
<dbReference type="InterPro" id="IPR055236">
    <property type="entry name" value="EVH1_PP4R3"/>
</dbReference>
<dbReference type="Pfam" id="PF04802">
    <property type="entry name" value="PP4R3"/>
    <property type="match status" value="1"/>
</dbReference>
<dbReference type="Pfam" id="PF22972">
    <property type="entry name" value="EVH1_PP4R3"/>
    <property type="match status" value="1"/>
</dbReference>
<dbReference type="InterPro" id="IPR006887">
    <property type="entry name" value="P4R3-like_central_dom"/>
</dbReference>
<feature type="compositionally biased region" description="Acidic residues" evidence="3">
    <location>
        <begin position="922"/>
        <end position="934"/>
    </location>
</feature>
<feature type="compositionally biased region" description="Polar residues" evidence="3">
    <location>
        <begin position="937"/>
        <end position="962"/>
    </location>
</feature>
<dbReference type="SUPFAM" id="SSF50729">
    <property type="entry name" value="PH domain-like"/>
    <property type="match status" value="1"/>
</dbReference>
<evidence type="ECO:0000313" key="6">
    <source>
        <dbReference type="EMBL" id="KAL0070111.1"/>
    </source>
</evidence>
<sequence length="1169" mass="130601">MEQNEALNALIVIPPDEQTPSSTVTDSIEEVKTSHSEEDTQHHTDSTTTDVDLNDSAQDAAVAMLDDEHEYNQSHEPNDMKRVKVYQLIGSRWQDHGTAFCYGHFSNDMADGTCEAMLTARSEKNFQDVILSTTIRSTDVYQRQQDTLIVWTEPDGIDYALSFQDKEGCAEVWNFIVDVQRHMNGGEEQGSINLGSSSPLPESSSSNITTEIIRTGHLPSPRMGIIADIEKAIKVLSRAQQVKERLCEYVQSEVRMSLLPKPDFGGVVIGYNAIVLTFLLPWERVTSDYIKQLIDVFHAAEETESLENLHALCNLIQTICALHTSPTWATRTLTSLSVMLNDHSMYEHILDDDLFFGVVGILEYDPEFPLHKANYRDFLNQSSQYHQPISIADQSVQRKIHHTYRLQFLKDVVLARVLDDSTFNVLNSCIIFNQIDIIQHVQQDSTFLLEVVKLYVDEDMLAGGGKKNQQPLAKKEPVTISLNANTETQPAAESSAAATSSPKPVNGALPNGKVADPSNPPASTPPPKPRAYGYAPSEQLSEEELAHRREVILLIHHLCVMGKGVQLPARMALFRTLVDRGILFAVQWALSLSEKDPISRPMVSAGGEILGTLLDHDLNGVRGHVLKQVVAIEKERTAGKRGADKAETIAKMVCGILTRSNDLAVQSLVGDALKVWLDIPMNGEVGPANTGETAVSRLNMRKDDPGTERFMDYFYKDCVEGLFAPLHDLPKWRDFTEPILRLTREETNRYVLLCELLYNFTHQHQFRSHFYILSTAVVLRIATLFKSKDKHLRHASFRFFRLLLKQNNANMHTQVMKYDIIKPILDLTIRESRRDNLLSCSCQEYFDHIRRENMKDLIKFCMTKHEAEIKTLAASPLGGQRFISFIRRWEINNEAPPPEEVKQENFDRAWPSQGRMLEKEEENYFNEEDDDDDSFIPSISQQNWSRGSGASSPLPGTNSNLNLKRKRRMAIAGAIGNKVGRPLNNGPTRSPLLDSLVDYDDDDDSPLPLPSKDASSTGPTPSSPKAVQRPGFSPNRPSKTLEADEEDDLLEAMVNRSRPQSPAPGMMASMSQLGPVRVGGKRRREDDEDNDELLERLTKSKKPESEKPKEAAGDAEDGFGAGTLAKRAKLSEEPPPKKFKLKLGAAAMGNSASNTPPPSEPDAKDGDTG</sequence>
<evidence type="ECO:0000256" key="3">
    <source>
        <dbReference type="SAM" id="MobiDB-lite"/>
    </source>
</evidence>
<dbReference type="InterPro" id="IPR011993">
    <property type="entry name" value="PH-like_dom_sf"/>
</dbReference>
<dbReference type="PANTHER" id="PTHR23318:SF0">
    <property type="entry name" value="SERINE_THREONINE-PROTEIN PHOSPHATASE 4 REGULATORY SUBUNIT 3"/>
    <property type="match status" value="1"/>
</dbReference>
<accession>A0ABR3A9R5</accession>
<feature type="region of interest" description="Disordered" evidence="3">
    <location>
        <begin position="187"/>
        <end position="206"/>
    </location>
</feature>
<feature type="compositionally biased region" description="Basic and acidic residues" evidence="3">
    <location>
        <begin position="29"/>
        <end position="45"/>
    </location>
</feature>
<evidence type="ECO:0000259" key="5">
    <source>
        <dbReference type="Pfam" id="PF22972"/>
    </source>
</evidence>
<feature type="region of interest" description="Disordered" evidence="3">
    <location>
        <begin position="487"/>
        <end position="539"/>
    </location>
</feature>
<reference evidence="6 7" key="1">
    <citation type="submission" date="2024-05" db="EMBL/GenBank/DDBJ databases">
        <title>A draft genome resource for the thread blight pathogen Marasmius tenuissimus strain MS-2.</title>
        <authorList>
            <person name="Yulfo-Soto G.E."/>
            <person name="Baruah I.K."/>
            <person name="Amoako-Attah I."/>
            <person name="Bukari Y."/>
            <person name="Meinhardt L.W."/>
            <person name="Bailey B.A."/>
            <person name="Cohen S.P."/>
        </authorList>
    </citation>
    <scope>NUCLEOTIDE SEQUENCE [LARGE SCALE GENOMIC DNA]</scope>
    <source>
        <strain evidence="6 7">MS-2</strain>
    </source>
</reference>